<reference evidence="2 3" key="1">
    <citation type="submission" date="2022-04" db="EMBL/GenBank/DDBJ databases">
        <title>Gracilibacillus sp. isolated from saltern.</title>
        <authorList>
            <person name="Won M."/>
            <person name="Lee C.-M."/>
            <person name="Woen H.-Y."/>
            <person name="Kwon S.-W."/>
        </authorList>
    </citation>
    <scope>NUCLEOTIDE SEQUENCE [LARGE SCALE GENOMIC DNA]</scope>
    <source>
        <strain evidence="2 3">SSPM10-3</strain>
    </source>
</reference>
<dbReference type="Proteomes" id="UP000831537">
    <property type="component" value="Chromosome"/>
</dbReference>
<name>A0ABY4GVC6_9BACI</name>
<evidence type="ECO:0000313" key="3">
    <source>
        <dbReference type="Proteomes" id="UP000831537"/>
    </source>
</evidence>
<gene>
    <name evidence="2" type="ORF">MUN87_09630</name>
</gene>
<evidence type="ECO:0000256" key="1">
    <source>
        <dbReference type="SAM" id="MobiDB-lite"/>
    </source>
</evidence>
<protein>
    <submittedName>
        <fullName evidence="2">NERD domain-containing protein</fullName>
    </submittedName>
</protein>
<evidence type="ECO:0000313" key="2">
    <source>
        <dbReference type="EMBL" id="UOQ87112.1"/>
    </source>
</evidence>
<accession>A0ABY4GVC6</accession>
<keyword evidence="3" id="KW-1185">Reference proteome</keyword>
<dbReference type="EMBL" id="CP095071">
    <property type="protein sequence ID" value="UOQ87112.1"/>
    <property type="molecule type" value="Genomic_DNA"/>
</dbReference>
<feature type="region of interest" description="Disordered" evidence="1">
    <location>
        <begin position="227"/>
        <end position="275"/>
    </location>
</feature>
<proteinExistence type="predicted"/>
<sequence>MKGHTGEIYFDAKSHQLVRESETKKEVFDDPILQVDRQYANLRTFFSDYQIDQLPTYRFAVFTNANVILKLHDYPEHERILTAQAVPTILERLTKNHSAQISHEQNKQIRSFLISQHQERFSAILEKHHILWEDLKKGVPCPDCRKRAMMRERMRWQCTYCGTRSTDAHVQLLYKLALLTNNRLTTAMVQDFLQIPSADATRKLIARAAFHKTGVRKGATYYHPEIAASGHKTQASGHKTSKSGHKVRKSGHKTQKSGHKTSKSGHKRSHVYDYD</sequence>
<dbReference type="RefSeq" id="WP_244747553.1">
    <property type="nucleotide sequence ID" value="NZ_CP095071.1"/>
</dbReference>
<feature type="compositionally biased region" description="Basic residues" evidence="1">
    <location>
        <begin position="239"/>
        <end position="269"/>
    </location>
</feature>
<organism evidence="2 3">
    <name type="scientific">Gracilibacillus salinarum</name>
    <dbReference type="NCBI Taxonomy" id="2932255"/>
    <lineage>
        <taxon>Bacteria</taxon>
        <taxon>Bacillati</taxon>
        <taxon>Bacillota</taxon>
        <taxon>Bacilli</taxon>
        <taxon>Bacillales</taxon>
        <taxon>Bacillaceae</taxon>
        <taxon>Gracilibacillus</taxon>
    </lineage>
</organism>